<evidence type="ECO:0000313" key="2">
    <source>
        <dbReference type="EMBL" id="ETJ38097.1"/>
    </source>
</evidence>
<dbReference type="PROSITE" id="PS51257">
    <property type="entry name" value="PROKAR_LIPOPROTEIN"/>
    <property type="match status" value="1"/>
</dbReference>
<comment type="caution">
    <text evidence="2">The sequence shown here is derived from an EMBL/GenBank/DDBJ whole genome shotgun (WGS) entry which is preliminary data.</text>
</comment>
<reference evidence="2" key="1">
    <citation type="submission" date="2013-12" db="EMBL/GenBank/DDBJ databases">
        <title>A Varibaculum cambriense genome reconstructed from a premature infant gut community with otherwise low bacterial novelty that shifts toward anaerobic metabolism during the third week of life.</title>
        <authorList>
            <person name="Brown C.T."/>
            <person name="Sharon I."/>
            <person name="Thomas B.C."/>
            <person name="Castelle C.J."/>
            <person name="Morowitz M.J."/>
            <person name="Banfield J.F."/>
        </authorList>
    </citation>
    <scope>NUCLEOTIDE SEQUENCE</scope>
</reference>
<sequence length="359" mass="41051">MKKNKVLSLFLALIMVFACAFCGIGEAAQVGDVAKNNAFSVKQDQIGSTIKEGSAYKPSSIKSGNYMYYAVYNTIYKVNVKTRESTVVYKSKSGYWFSDLNVKDGWIYCVMDKFMVEGARYTYIFRVRTNGKSATILKKGIKPVVYNGNIYYIKYNFKENDNYDDPVNLGLYRMSLSGKNDKCIKKSNEIEEFTVYKSKVYYKISNNYGYYLYNVSTSGGKSKVMIYNSQDFIGNINAYSDYIYFHSDDGIYKIKTNSTKKIKVISKAWLAGVSEGYVYYGVSGDDYDRLYKMKISNKAKTFIKKHAYPGIGDVTVEGGYIIMTLNYELSYENQTCTNAKYFCNTNGKNGKILKRYYQS</sequence>
<dbReference type="SUPFAM" id="SSF82171">
    <property type="entry name" value="DPP6 N-terminal domain-like"/>
    <property type="match status" value="1"/>
</dbReference>
<dbReference type="AlphaFoldDB" id="W1Y6C9"/>
<name>W1Y6C9_9ZZZZ</name>
<proteinExistence type="predicted"/>
<protein>
    <recommendedName>
        <fullName evidence="1">Prolow-density lipoprotein receptor-related protein 1-like beta-propeller domain-containing protein</fullName>
    </recommendedName>
</protein>
<accession>W1Y6C9</accession>
<organism evidence="2">
    <name type="scientific">human gut metagenome</name>
    <dbReference type="NCBI Taxonomy" id="408170"/>
    <lineage>
        <taxon>unclassified sequences</taxon>
        <taxon>metagenomes</taxon>
        <taxon>organismal metagenomes</taxon>
    </lineage>
</organism>
<dbReference type="Pfam" id="PF16472">
    <property type="entry name" value="DUF5050"/>
    <property type="match status" value="1"/>
</dbReference>
<feature type="domain" description="Prolow-density lipoprotein receptor-related protein 1-like beta-propeller" evidence="1">
    <location>
        <begin position="61"/>
        <end position="311"/>
    </location>
</feature>
<dbReference type="EMBL" id="AZMM01007757">
    <property type="protein sequence ID" value="ETJ38097.1"/>
    <property type="molecule type" value="Genomic_DNA"/>
</dbReference>
<gene>
    <name evidence="2" type="ORF">Q604_UNBC07757G0001</name>
</gene>
<dbReference type="InterPro" id="IPR032485">
    <property type="entry name" value="LRP1-like_beta_prop"/>
</dbReference>
<evidence type="ECO:0000259" key="1">
    <source>
        <dbReference type="Pfam" id="PF16472"/>
    </source>
</evidence>